<dbReference type="EMBL" id="JAMZMK010009192">
    <property type="protein sequence ID" value="KAI7736799.1"/>
    <property type="molecule type" value="Genomic_DNA"/>
</dbReference>
<dbReference type="Pfam" id="PF01397">
    <property type="entry name" value="Terpene_synth"/>
    <property type="match status" value="1"/>
</dbReference>
<sequence>PTAAKRTRHIAKYEKQINLTQFKATNTYTSTVRRSANYPPSLWSYDYIQSLTNNYVGEKYETRSRTLIESARTLILEGNVAEDPLSTLELVDDLQRLGISYHFKKEISSVLDKIYIYYFKANEDLRNKSKFNLKALGFRLLRQHGYLVSQELFEDIKDENGNIKDNLKEDIVGMLNLYEASFLAVEDENILDEAREFTSKCLKEMLEKRNICNESMMMLISHALELPLLWRPPRFETIWFIEAYKRRSNMRPLLLELAELDFNIVQGIHQEDLKHLSRWWKGLGWNKKLGFARDRLVESFMWSVGASYQPSLGVLRTNVTKLISLVNVVDDIYDVYGTLDELEQFTDVVRRWDINAIEELPDYMKICFIGLYNTINEMAYNTLTSQELLVIPYVKKMWTDYCEANLLEAQWFNSGYTPTLEEYLKNSCITISLPLIIANVFPFTSKDIIGEASLHNVVQCSSLLLRLADDLGTSMAELKRGDVPKSIQCYMHETGATEEKARDHIKNLIMDTWKKLNKERASVNCPSSQILVECATNLGRMGQFTYQYADVFGSPDD</sequence>
<evidence type="ECO:0000256" key="2">
    <source>
        <dbReference type="ARBA" id="ARBA00022723"/>
    </source>
</evidence>
<comment type="caution">
    <text evidence="5">The sequence shown here is derived from an EMBL/GenBank/DDBJ whole genome shotgun (WGS) entry which is preliminary data.</text>
</comment>
<feature type="non-terminal residue" evidence="5">
    <location>
        <position position="1"/>
    </location>
</feature>
<dbReference type="InterPro" id="IPR005630">
    <property type="entry name" value="Terpene_synthase_metal-bd"/>
</dbReference>
<dbReference type="Proteomes" id="UP001206925">
    <property type="component" value="Unassembled WGS sequence"/>
</dbReference>
<dbReference type="InterPro" id="IPR008930">
    <property type="entry name" value="Terpenoid_cyclase/PrenylTrfase"/>
</dbReference>
<dbReference type="InterPro" id="IPR044814">
    <property type="entry name" value="Terpene_cyclase_plant_C1"/>
</dbReference>
<evidence type="ECO:0000313" key="6">
    <source>
        <dbReference type="Proteomes" id="UP001206925"/>
    </source>
</evidence>
<dbReference type="GO" id="GO:0034005">
    <property type="term" value="F:germacrene-A synthase activity"/>
    <property type="evidence" value="ECO:0007669"/>
    <property type="project" value="UniProtKB-ARBA"/>
</dbReference>
<evidence type="ECO:0000313" key="5">
    <source>
        <dbReference type="EMBL" id="KAI7736799.1"/>
    </source>
</evidence>
<gene>
    <name evidence="5" type="ORF">M8C21_011234</name>
</gene>
<dbReference type="Pfam" id="PF03936">
    <property type="entry name" value="Terpene_synth_C"/>
    <property type="match status" value="1"/>
</dbReference>
<feature type="domain" description="Terpene synthase metal-binding" evidence="4">
    <location>
        <begin position="282"/>
        <end position="515"/>
    </location>
</feature>
<dbReference type="InterPro" id="IPR050148">
    <property type="entry name" value="Terpene_synthase-like"/>
</dbReference>
<dbReference type="Gene3D" id="1.10.600.10">
    <property type="entry name" value="Farnesyl Diphosphate Synthase"/>
    <property type="match status" value="1"/>
</dbReference>
<protein>
    <submittedName>
        <fullName evidence="5">Uncharacterized protein</fullName>
    </submittedName>
</protein>
<dbReference type="GO" id="GO:0000287">
    <property type="term" value="F:magnesium ion binding"/>
    <property type="evidence" value="ECO:0007669"/>
    <property type="project" value="InterPro"/>
</dbReference>
<feature type="non-terminal residue" evidence="5">
    <location>
        <position position="557"/>
    </location>
</feature>
<dbReference type="InterPro" id="IPR034741">
    <property type="entry name" value="Terpene_cyclase-like_1_C"/>
</dbReference>
<dbReference type="GO" id="GO:0016102">
    <property type="term" value="P:diterpenoid biosynthetic process"/>
    <property type="evidence" value="ECO:0007669"/>
    <property type="project" value="InterPro"/>
</dbReference>
<dbReference type="PANTHER" id="PTHR31225">
    <property type="entry name" value="OS04G0344100 PROTEIN-RELATED"/>
    <property type="match status" value="1"/>
</dbReference>
<dbReference type="InterPro" id="IPR008949">
    <property type="entry name" value="Isoprenoid_synthase_dom_sf"/>
</dbReference>
<keyword evidence="6" id="KW-1185">Reference proteome</keyword>
<proteinExistence type="predicted"/>
<accession>A0AAD5C8G9</accession>
<organism evidence="5 6">
    <name type="scientific">Ambrosia artemisiifolia</name>
    <name type="common">Common ragweed</name>
    <dbReference type="NCBI Taxonomy" id="4212"/>
    <lineage>
        <taxon>Eukaryota</taxon>
        <taxon>Viridiplantae</taxon>
        <taxon>Streptophyta</taxon>
        <taxon>Embryophyta</taxon>
        <taxon>Tracheophyta</taxon>
        <taxon>Spermatophyta</taxon>
        <taxon>Magnoliopsida</taxon>
        <taxon>eudicotyledons</taxon>
        <taxon>Gunneridae</taxon>
        <taxon>Pentapetalae</taxon>
        <taxon>asterids</taxon>
        <taxon>campanulids</taxon>
        <taxon>Asterales</taxon>
        <taxon>Asteraceae</taxon>
        <taxon>Asteroideae</taxon>
        <taxon>Heliantheae alliance</taxon>
        <taxon>Heliantheae</taxon>
        <taxon>Ambrosia</taxon>
    </lineage>
</organism>
<keyword evidence="2" id="KW-0479">Metal-binding</keyword>
<dbReference type="FunFam" id="1.50.10.130:FF:000001">
    <property type="entry name" value="Isoprene synthase, chloroplastic"/>
    <property type="match status" value="1"/>
</dbReference>
<dbReference type="InterPro" id="IPR036965">
    <property type="entry name" value="Terpene_synth_N_sf"/>
</dbReference>
<evidence type="ECO:0000259" key="3">
    <source>
        <dbReference type="Pfam" id="PF01397"/>
    </source>
</evidence>
<dbReference type="SUPFAM" id="SSF48239">
    <property type="entry name" value="Terpenoid cyclases/Protein prenyltransferases"/>
    <property type="match status" value="1"/>
</dbReference>
<feature type="domain" description="Terpene synthase N-terminal" evidence="3">
    <location>
        <begin position="43"/>
        <end position="224"/>
    </location>
</feature>
<dbReference type="AlphaFoldDB" id="A0AAD5C8G9"/>
<dbReference type="SUPFAM" id="SSF48576">
    <property type="entry name" value="Terpenoid synthases"/>
    <property type="match status" value="1"/>
</dbReference>
<dbReference type="CDD" id="cd00684">
    <property type="entry name" value="Terpene_cyclase_plant_C1"/>
    <property type="match status" value="1"/>
</dbReference>
<dbReference type="SFLD" id="SFLDG01019">
    <property type="entry name" value="Terpene_Cyclase_Like_1_C_Termi"/>
    <property type="match status" value="1"/>
</dbReference>
<dbReference type="SFLD" id="SFLDS00005">
    <property type="entry name" value="Isoprenoid_Synthase_Type_I"/>
    <property type="match status" value="1"/>
</dbReference>
<evidence type="ECO:0000256" key="1">
    <source>
        <dbReference type="ARBA" id="ARBA00001946"/>
    </source>
</evidence>
<reference evidence="5" key="1">
    <citation type="submission" date="2022-06" db="EMBL/GenBank/DDBJ databases">
        <title>Uncovering the hologenomic basis of an extraordinary plant invasion.</title>
        <authorList>
            <person name="Bieker V.C."/>
            <person name="Martin M.D."/>
            <person name="Gilbert T."/>
            <person name="Hodgins K."/>
            <person name="Battlay P."/>
            <person name="Petersen B."/>
            <person name="Wilson J."/>
        </authorList>
    </citation>
    <scope>NUCLEOTIDE SEQUENCE</scope>
    <source>
        <strain evidence="5">AA19_3_7</strain>
        <tissue evidence="5">Leaf</tissue>
    </source>
</reference>
<dbReference type="PANTHER" id="PTHR31225:SF227">
    <property type="entry name" value="LYASE"/>
    <property type="match status" value="1"/>
</dbReference>
<comment type="cofactor">
    <cofactor evidence="1">
        <name>Mg(2+)</name>
        <dbReference type="ChEBI" id="CHEBI:18420"/>
    </cofactor>
</comment>
<name>A0AAD5C8G9_AMBAR</name>
<dbReference type="InterPro" id="IPR001906">
    <property type="entry name" value="Terpene_synth_N"/>
</dbReference>
<dbReference type="GO" id="GO:0046246">
    <property type="term" value="P:terpene biosynthetic process"/>
    <property type="evidence" value="ECO:0007669"/>
    <property type="project" value="UniProtKB-ARBA"/>
</dbReference>
<evidence type="ECO:0000259" key="4">
    <source>
        <dbReference type="Pfam" id="PF03936"/>
    </source>
</evidence>
<dbReference type="Gene3D" id="1.50.10.130">
    <property type="entry name" value="Terpene synthase, N-terminal domain"/>
    <property type="match status" value="1"/>
</dbReference>
<dbReference type="FunFam" id="1.10.600.10:FF:000007">
    <property type="entry name" value="Isoprene synthase, chloroplastic"/>
    <property type="match status" value="1"/>
</dbReference>